<feature type="non-terminal residue" evidence="2">
    <location>
        <position position="1"/>
    </location>
</feature>
<accession>A0A1E1WH80</accession>
<name>A0A1E1WH80_PECGO</name>
<sequence>ILITLFENLLILHGCYFSCACVCSMHEIYCLQLERFLCRECGKVKCSCNMTAAAPDLPPAEQPATRISHQKSLSDVEDDAIEFRRPILTRQFSGPENVAPPPFSP</sequence>
<dbReference type="EMBL" id="GDQN01004712">
    <property type="protein sequence ID" value="JAT86342.1"/>
    <property type="molecule type" value="Transcribed_RNA"/>
</dbReference>
<proteinExistence type="predicted"/>
<evidence type="ECO:0000256" key="1">
    <source>
        <dbReference type="SAM" id="SignalP"/>
    </source>
</evidence>
<protein>
    <submittedName>
        <fullName evidence="2">Uncharacterized protein</fullName>
    </submittedName>
</protein>
<reference evidence="2" key="1">
    <citation type="submission" date="2015-09" db="EMBL/GenBank/DDBJ databases">
        <title>De novo assembly of Pectinophora gossypiella (Pink Bollworm) gut transcriptome.</title>
        <authorList>
            <person name="Tassone E.E."/>
        </authorList>
    </citation>
    <scope>NUCLEOTIDE SEQUENCE</scope>
</reference>
<keyword evidence="1" id="KW-0732">Signal</keyword>
<feature type="non-terminal residue" evidence="2">
    <location>
        <position position="105"/>
    </location>
</feature>
<feature type="chain" id="PRO_5009115366" evidence="1">
    <location>
        <begin position="21"/>
        <end position="105"/>
    </location>
</feature>
<dbReference type="OrthoDB" id="5877028at2759"/>
<feature type="signal peptide" evidence="1">
    <location>
        <begin position="1"/>
        <end position="20"/>
    </location>
</feature>
<dbReference type="AlphaFoldDB" id="A0A1E1WH80"/>
<gene>
    <name evidence="2" type="ORF">g.14051</name>
</gene>
<evidence type="ECO:0000313" key="2">
    <source>
        <dbReference type="EMBL" id="JAT86342.1"/>
    </source>
</evidence>
<organism evidence="2">
    <name type="scientific">Pectinophora gossypiella</name>
    <name type="common">Cotton pink bollworm</name>
    <name type="synonym">Depressaria gossypiella</name>
    <dbReference type="NCBI Taxonomy" id="13191"/>
    <lineage>
        <taxon>Eukaryota</taxon>
        <taxon>Metazoa</taxon>
        <taxon>Ecdysozoa</taxon>
        <taxon>Arthropoda</taxon>
        <taxon>Hexapoda</taxon>
        <taxon>Insecta</taxon>
        <taxon>Pterygota</taxon>
        <taxon>Neoptera</taxon>
        <taxon>Endopterygota</taxon>
        <taxon>Lepidoptera</taxon>
        <taxon>Glossata</taxon>
        <taxon>Ditrysia</taxon>
        <taxon>Gelechioidea</taxon>
        <taxon>Gelechiidae</taxon>
        <taxon>Apatetrinae</taxon>
        <taxon>Pectinophora</taxon>
    </lineage>
</organism>